<dbReference type="Gene3D" id="3.40.50.150">
    <property type="entry name" value="Vaccinia Virus protein VP39"/>
    <property type="match status" value="1"/>
</dbReference>
<organism evidence="1 2">
    <name type="scientific">Paenibacillus baimaensis</name>
    <dbReference type="NCBI Taxonomy" id="2982185"/>
    <lineage>
        <taxon>Bacteria</taxon>
        <taxon>Bacillati</taxon>
        <taxon>Bacillota</taxon>
        <taxon>Bacilli</taxon>
        <taxon>Bacillales</taxon>
        <taxon>Paenibacillaceae</taxon>
        <taxon>Paenibacillus</taxon>
    </lineage>
</organism>
<sequence length="210" mass="24406">MEGYWNDRFNKEGMIWGEVPSKTVYHAIQIFKDNNVKSVLVPGSGYGRNTKALSAHFQVEGIEMSHTGISLALNWDPKSNFFLGSVLDHISGNKKYDAVYCFDLLHLFLERERHKLINNCIRQLNSAGLMYFTCFSNEDKNNGVGRKIEDGSYEYIEGKFAHFFTEEDLMNHFDGLQVIEIGTVVEILQYNDNQRKEYILRYIIVRKLDR</sequence>
<accession>A0ABT2UF84</accession>
<keyword evidence="2" id="KW-1185">Reference proteome</keyword>
<evidence type="ECO:0000313" key="2">
    <source>
        <dbReference type="Proteomes" id="UP001652445"/>
    </source>
</evidence>
<proteinExistence type="predicted"/>
<dbReference type="EMBL" id="JAOQIO010000043">
    <property type="protein sequence ID" value="MCU6793310.1"/>
    <property type="molecule type" value="Genomic_DNA"/>
</dbReference>
<protein>
    <submittedName>
        <fullName evidence="1">Class I SAM-dependent methyltransferase</fullName>
    </submittedName>
</protein>
<dbReference type="GO" id="GO:0032259">
    <property type="term" value="P:methylation"/>
    <property type="evidence" value="ECO:0007669"/>
    <property type="project" value="UniProtKB-KW"/>
</dbReference>
<dbReference type="GO" id="GO:0008168">
    <property type="term" value="F:methyltransferase activity"/>
    <property type="evidence" value="ECO:0007669"/>
    <property type="project" value="UniProtKB-KW"/>
</dbReference>
<dbReference type="Proteomes" id="UP001652445">
    <property type="component" value="Unassembled WGS sequence"/>
</dbReference>
<dbReference type="SUPFAM" id="SSF53335">
    <property type="entry name" value="S-adenosyl-L-methionine-dependent methyltransferases"/>
    <property type="match status" value="1"/>
</dbReference>
<gene>
    <name evidence="1" type="ORF">OB236_14435</name>
</gene>
<dbReference type="RefSeq" id="WP_262684614.1">
    <property type="nucleotide sequence ID" value="NZ_JAOQIO010000043.1"/>
</dbReference>
<evidence type="ECO:0000313" key="1">
    <source>
        <dbReference type="EMBL" id="MCU6793310.1"/>
    </source>
</evidence>
<dbReference type="InterPro" id="IPR029063">
    <property type="entry name" value="SAM-dependent_MTases_sf"/>
</dbReference>
<name>A0ABT2UF84_9BACL</name>
<reference evidence="1 2" key="1">
    <citation type="submission" date="2022-09" db="EMBL/GenBank/DDBJ databases">
        <authorList>
            <person name="Han X.L."/>
            <person name="Wang Q."/>
            <person name="Lu T."/>
        </authorList>
    </citation>
    <scope>NUCLEOTIDE SEQUENCE [LARGE SCALE GENOMIC DNA]</scope>
    <source>
        <strain evidence="1 2">WQ 127069</strain>
    </source>
</reference>
<keyword evidence="1" id="KW-0808">Transferase</keyword>
<keyword evidence="1" id="KW-0489">Methyltransferase</keyword>
<dbReference type="Pfam" id="PF13489">
    <property type="entry name" value="Methyltransf_23"/>
    <property type="match status" value="1"/>
</dbReference>
<comment type="caution">
    <text evidence="1">The sequence shown here is derived from an EMBL/GenBank/DDBJ whole genome shotgun (WGS) entry which is preliminary data.</text>
</comment>